<accession>A0AAF3J9B4</accession>
<keyword evidence="3" id="KW-1185">Reference proteome</keyword>
<dbReference type="InterPro" id="IPR019430">
    <property type="entry name" value="7TM_GPCR_serpentine_rcpt_Srx"/>
</dbReference>
<keyword evidence="1" id="KW-0812">Transmembrane</keyword>
<protein>
    <recommendedName>
        <fullName evidence="2">7TM GPCR serpentine receptor class x (Srx) domain-containing protein</fullName>
    </recommendedName>
</protein>
<dbReference type="Gene3D" id="1.20.1070.10">
    <property type="entry name" value="Rhodopsin 7-helix transmembrane proteins"/>
    <property type="match status" value="1"/>
</dbReference>
<sequence>MIEFGPDQYAGLAIMLCAAIGVVANGTVVFWISKLPSMQNAFGRLSRSQATADLLHGCSFFFYFGPMLIL</sequence>
<organism evidence="3 4">
    <name type="scientific">Mesorhabditis belari</name>
    <dbReference type="NCBI Taxonomy" id="2138241"/>
    <lineage>
        <taxon>Eukaryota</taxon>
        <taxon>Metazoa</taxon>
        <taxon>Ecdysozoa</taxon>
        <taxon>Nematoda</taxon>
        <taxon>Chromadorea</taxon>
        <taxon>Rhabditida</taxon>
        <taxon>Rhabditina</taxon>
        <taxon>Rhabditomorpha</taxon>
        <taxon>Rhabditoidea</taxon>
        <taxon>Rhabditidae</taxon>
        <taxon>Mesorhabditinae</taxon>
        <taxon>Mesorhabditis</taxon>
    </lineage>
</organism>
<keyword evidence="1" id="KW-1133">Transmembrane helix</keyword>
<evidence type="ECO:0000256" key="1">
    <source>
        <dbReference type="SAM" id="Phobius"/>
    </source>
</evidence>
<evidence type="ECO:0000313" key="3">
    <source>
        <dbReference type="Proteomes" id="UP000887575"/>
    </source>
</evidence>
<name>A0AAF3J9B4_9BILA</name>
<dbReference type="PANTHER" id="PTHR23017:SF44">
    <property type="entry name" value="G-PROTEIN COUPLED RECEPTORS FAMILY 1 PROFILE DOMAIN-CONTAINING PROTEIN"/>
    <property type="match status" value="1"/>
</dbReference>
<evidence type="ECO:0000259" key="2">
    <source>
        <dbReference type="Pfam" id="PF10328"/>
    </source>
</evidence>
<dbReference type="Pfam" id="PF10328">
    <property type="entry name" value="7TM_GPCR_Srx"/>
    <property type="match status" value="1"/>
</dbReference>
<reference evidence="4" key="1">
    <citation type="submission" date="2024-02" db="UniProtKB">
        <authorList>
            <consortium name="WormBaseParasite"/>
        </authorList>
    </citation>
    <scope>IDENTIFICATION</scope>
</reference>
<keyword evidence="1" id="KW-0472">Membrane</keyword>
<dbReference type="Proteomes" id="UP000887575">
    <property type="component" value="Unassembled WGS sequence"/>
</dbReference>
<proteinExistence type="predicted"/>
<feature type="domain" description="7TM GPCR serpentine receptor class x (Srx)" evidence="2">
    <location>
        <begin position="16"/>
        <end position="70"/>
    </location>
</feature>
<dbReference type="SUPFAM" id="SSF81321">
    <property type="entry name" value="Family A G protein-coupled receptor-like"/>
    <property type="match status" value="1"/>
</dbReference>
<feature type="transmembrane region" description="Helical" evidence="1">
    <location>
        <begin position="12"/>
        <end position="32"/>
    </location>
</feature>
<dbReference type="AlphaFoldDB" id="A0AAF3J9B4"/>
<dbReference type="WBParaSite" id="MBELARI_LOCUS4590">
    <property type="protein sequence ID" value="MBELARI_LOCUS4590"/>
    <property type="gene ID" value="MBELARI_LOCUS4590"/>
</dbReference>
<evidence type="ECO:0000313" key="4">
    <source>
        <dbReference type="WBParaSite" id="MBELARI_LOCUS4590"/>
    </source>
</evidence>
<dbReference type="PANTHER" id="PTHR23017">
    <property type="entry name" value="SERPENTINE RECEPTOR, CLASS X"/>
    <property type="match status" value="1"/>
</dbReference>